<sequence>MQNLFSGQIGYWDKLSPEVVFTQILPLSGLSFINDHQIAKDFSIIVLGDVSSGIALSSSGLLESTILSLHFGSVFYLIYLVGFISLITRALNSQKVLINFIAISMISGFLLCSAWRVDITFSFLIKVSANRYNIPLACKRAFWGFISRIKMIKEIFSDGIFSLFNKICYFGFKTLAIILVTRSLGGQVGGDFIFLVGLLEVLRVVTDFGVDVFSIKKYNELSDNKLSLLNLVLNQKIISGLTVGVIFLFYCFFYGYDYRTYLPVVLALPVALFFNLSNSYFQSLNDNKKLTLPIVIASIVTCFICIIQYLSSARFDAWDYLCVEFIFVFFVSAKLFRFVSFKFLKNSFLNLLKSIFILYKATLSIGLTAVVVIIYSRVDNFYIKSFAPDDLAAYGQIFRMIDPLVMVSSVFSTVAYARFCRINLQEKYAFSKVFQFLLCIVAYGVFSSSVYFFIMKYLGAYIVIPNVNNSYLIVTFLIVAFVKCINGGTTAIIQSQGYYKIGLYISYVCIIISIPVMYFLVKMHGVKGAAMTILIVESISFILLLCGFFVIKKMPPKKFFDFR</sequence>
<accession>A0A379XNG4</accession>
<feature type="transmembrane region" description="Helical" evidence="7">
    <location>
        <begin position="436"/>
        <end position="464"/>
    </location>
</feature>
<dbReference type="EMBL" id="UGYB01000001">
    <property type="protein sequence ID" value="SUI02081.1"/>
    <property type="molecule type" value="Genomic_DNA"/>
</dbReference>
<comment type="subcellular location">
    <subcellularLocation>
        <location evidence="1">Cell membrane</location>
        <topology evidence="1">Multi-pass membrane protein</topology>
    </subcellularLocation>
</comment>
<feature type="transmembrane region" description="Helical" evidence="7">
    <location>
        <begin position="357"/>
        <end position="376"/>
    </location>
</feature>
<feature type="transmembrane region" description="Helical" evidence="7">
    <location>
        <begin position="501"/>
        <end position="521"/>
    </location>
</feature>
<dbReference type="InterPro" id="IPR050833">
    <property type="entry name" value="Poly_Biosynth_Transport"/>
</dbReference>
<dbReference type="PANTHER" id="PTHR30250">
    <property type="entry name" value="PST FAMILY PREDICTED COLANIC ACID TRANSPORTER"/>
    <property type="match status" value="1"/>
</dbReference>
<keyword evidence="5 7" id="KW-0472">Membrane</keyword>
<evidence type="ECO:0000256" key="5">
    <source>
        <dbReference type="ARBA" id="ARBA00023136"/>
    </source>
</evidence>
<dbReference type="AlphaFoldDB" id="A0A379XNG4"/>
<proteinExistence type="predicted"/>
<feature type="transmembrane region" description="Helical" evidence="7">
    <location>
        <begin position="261"/>
        <end position="278"/>
    </location>
</feature>
<feature type="transmembrane region" description="Helical" evidence="7">
    <location>
        <begin position="160"/>
        <end position="180"/>
    </location>
</feature>
<feature type="transmembrane region" description="Helical" evidence="7">
    <location>
        <begin position="97"/>
        <end position="117"/>
    </location>
</feature>
<feature type="transmembrane region" description="Helical" evidence="7">
    <location>
        <begin position="236"/>
        <end position="255"/>
    </location>
</feature>
<keyword evidence="2" id="KW-1003">Cell membrane</keyword>
<dbReference type="PANTHER" id="PTHR30250:SF11">
    <property type="entry name" value="O-ANTIGEN TRANSPORTER-RELATED"/>
    <property type="match status" value="1"/>
</dbReference>
<feature type="transmembrane region" description="Helical" evidence="7">
    <location>
        <begin position="74"/>
        <end position="91"/>
    </location>
</feature>
<feature type="transmembrane region" description="Helical" evidence="7">
    <location>
        <begin position="470"/>
        <end position="489"/>
    </location>
</feature>
<evidence type="ECO:0000256" key="1">
    <source>
        <dbReference type="ARBA" id="ARBA00004651"/>
    </source>
</evidence>
<evidence type="ECO:0000256" key="4">
    <source>
        <dbReference type="ARBA" id="ARBA00022989"/>
    </source>
</evidence>
<reference evidence="8 9" key="1">
    <citation type="submission" date="2018-06" db="EMBL/GenBank/DDBJ databases">
        <authorList>
            <consortium name="Pathogen Informatics"/>
            <person name="Doyle S."/>
        </authorList>
    </citation>
    <scope>NUCLEOTIDE SEQUENCE [LARGE SCALE GENOMIC DNA]</scope>
    <source>
        <strain evidence="8 9">NCTC12420</strain>
    </source>
</reference>
<keyword evidence="3 7" id="KW-0812">Transmembrane</keyword>
<feature type="transmembrane region" description="Helical" evidence="7">
    <location>
        <begin position="533"/>
        <end position="551"/>
    </location>
</feature>
<feature type="transmembrane region" description="Helical" evidence="7">
    <location>
        <begin position="396"/>
        <end position="416"/>
    </location>
</feature>
<keyword evidence="4 7" id="KW-1133">Transmembrane helix</keyword>
<dbReference type="GO" id="GO:0005886">
    <property type="term" value="C:plasma membrane"/>
    <property type="evidence" value="ECO:0007669"/>
    <property type="project" value="UniProtKB-SubCell"/>
</dbReference>
<evidence type="ECO:0000256" key="7">
    <source>
        <dbReference type="SAM" id="Phobius"/>
    </source>
</evidence>
<gene>
    <name evidence="8" type="ORF">NCTC12420_01816</name>
</gene>
<feature type="transmembrane region" description="Helical" evidence="7">
    <location>
        <begin position="290"/>
        <end position="311"/>
    </location>
</feature>
<evidence type="ECO:0000256" key="6">
    <source>
        <dbReference type="ARBA" id="ARBA00049738"/>
    </source>
</evidence>
<protein>
    <recommendedName>
        <fullName evidence="6">Putative O-antigen transporter</fullName>
    </recommendedName>
</protein>
<organism evidence="8 9">
    <name type="scientific">Salmonella enterica subsp. indica</name>
    <dbReference type="NCBI Taxonomy" id="59207"/>
    <lineage>
        <taxon>Bacteria</taxon>
        <taxon>Pseudomonadati</taxon>
        <taxon>Pseudomonadota</taxon>
        <taxon>Gammaproteobacteria</taxon>
        <taxon>Enterobacterales</taxon>
        <taxon>Enterobacteriaceae</taxon>
        <taxon>Salmonella</taxon>
    </lineage>
</organism>
<evidence type="ECO:0000256" key="2">
    <source>
        <dbReference type="ARBA" id="ARBA00022475"/>
    </source>
</evidence>
<name>A0A379XNG4_SALER</name>
<evidence type="ECO:0000256" key="3">
    <source>
        <dbReference type="ARBA" id="ARBA00022692"/>
    </source>
</evidence>
<evidence type="ECO:0000313" key="9">
    <source>
        <dbReference type="Proteomes" id="UP000254220"/>
    </source>
</evidence>
<feature type="transmembrane region" description="Helical" evidence="7">
    <location>
        <begin position="317"/>
        <end position="336"/>
    </location>
</feature>
<evidence type="ECO:0000313" key="8">
    <source>
        <dbReference type="EMBL" id="SUI02081.1"/>
    </source>
</evidence>
<dbReference type="Proteomes" id="UP000254220">
    <property type="component" value="Unassembled WGS sequence"/>
</dbReference>